<dbReference type="PROSITE" id="PS50951">
    <property type="entry name" value="SARAH"/>
    <property type="match status" value="1"/>
</dbReference>
<evidence type="ECO:0000259" key="2">
    <source>
        <dbReference type="PROSITE" id="PS50951"/>
    </source>
</evidence>
<gene>
    <name evidence="3" type="ORF">PPRIM_AZ9-3.1.T1230127</name>
</gene>
<proteinExistence type="predicted"/>
<comment type="caution">
    <text evidence="3">The sequence shown here is derived from an EMBL/GenBank/DDBJ whole genome shotgun (WGS) entry which is preliminary data.</text>
</comment>
<reference evidence="3" key="1">
    <citation type="submission" date="2021-01" db="EMBL/GenBank/DDBJ databases">
        <authorList>
            <consortium name="Genoscope - CEA"/>
            <person name="William W."/>
        </authorList>
    </citation>
    <scope>NUCLEOTIDE SEQUENCE</scope>
</reference>
<keyword evidence="1" id="KW-0175">Coiled coil</keyword>
<feature type="domain" description="SARAH" evidence="2">
    <location>
        <begin position="61"/>
        <end position="108"/>
    </location>
</feature>
<dbReference type="InterPro" id="IPR011524">
    <property type="entry name" value="SARAH_dom"/>
</dbReference>
<dbReference type="OMA" id="MFEQSSK"/>
<sequence length="152" mass="18511">MDQEIKKLEQLKQQEILLMQQIYEKKINYLNIKIQLLTEESKQKDIELTNLKNASLDNFIEYQVKTEEFPNLEILKQKLNDEKDKELQKLKTQYQNDLQNIHQQMRNRDLMIEQMKQEIKMFEQFSQQNLDHQKVQFLSQIIDVTNELLVQL</sequence>
<evidence type="ECO:0000256" key="1">
    <source>
        <dbReference type="SAM" id="Coils"/>
    </source>
</evidence>
<feature type="coiled-coil region" evidence="1">
    <location>
        <begin position="1"/>
        <end position="107"/>
    </location>
</feature>
<dbReference type="EMBL" id="CAJJDM010000126">
    <property type="protein sequence ID" value="CAD8104326.1"/>
    <property type="molecule type" value="Genomic_DNA"/>
</dbReference>
<evidence type="ECO:0000313" key="3">
    <source>
        <dbReference type="EMBL" id="CAD8104326.1"/>
    </source>
</evidence>
<protein>
    <recommendedName>
        <fullName evidence="2">SARAH domain-containing protein</fullName>
    </recommendedName>
</protein>
<organism evidence="3 4">
    <name type="scientific">Paramecium primaurelia</name>
    <dbReference type="NCBI Taxonomy" id="5886"/>
    <lineage>
        <taxon>Eukaryota</taxon>
        <taxon>Sar</taxon>
        <taxon>Alveolata</taxon>
        <taxon>Ciliophora</taxon>
        <taxon>Intramacronucleata</taxon>
        <taxon>Oligohymenophorea</taxon>
        <taxon>Peniculida</taxon>
        <taxon>Parameciidae</taxon>
        <taxon>Paramecium</taxon>
    </lineage>
</organism>
<dbReference type="AlphaFoldDB" id="A0A8S1PMV5"/>
<name>A0A8S1PMV5_PARPR</name>
<accession>A0A8S1PMV5</accession>
<dbReference type="Proteomes" id="UP000688137">
    <property type="component" value="Unassembled WGS sequence"/>
</dbReference>
<evidence type="ECO:0000313" key="4">
    <source>
        <dbReference type="Proteomes" id="UP000688137"/>
    </source>
</evidence>
<keyword evidence="4" id="KW-1185">Reference proteome</keyword>
<dbReference type="GO" id="GO:0007165">
    <property type="term" value="P:signal transduction"/>
    <property type="evidence" value="ECO:0007669"/>
    <property type="project" value="InterPro"/>
</dbReference>